<dbReference type="Proteomes" id="UP001162741">
    <property type="component" value="Chromosome"/>
</dbReference>
<evidence type="ECO:0000313" key="4">
    <source>
        <dbReference type="Proteomes" id="UP001162741"/>
    </source>
</evidence>
<dbReference type="InterPro" id="IPR006311">
    <property type="entry name" value="TAT_signal"/>
</dbReference>
<feature type="chain" id="PRO_5046683042" evidence="1">
    <location>
        <begin position="29"/>
        <end position="294"/>
    </location>
</feature>
<dbReference type="EMBL" id="CP107006">
    <property type="protein sequence ID" value="UYQ91198.1"/>
    <property type="molecule type" value="Genomic_DNA"/>
</dbReference>
<dbReference type="SUPFAM" id="SSF51658">
    <property type="entry name" value="Xylose isomerase-like"/>
    <property type="match status" value="1"/>
</dbReference>
<evidence type="ECO:0000259" key="2">
    <source>
        <dbReference type="Pfam" id="PF01261"/>
    </source>
</evidence>
<gene>
    <name evidence="3" type="ORF">MKQ68_13970</name>
</gene>
<accession>A0ABY6IVE9</accession>
<dbReference type="PANTHER" id="PTHR12110:SF41">
    <property type="entry name" value="INOSOSE DEHYDRATASE"/>
    <property type="match status" value="1"/>
</dbReference>
<dbReference type="PANTHER" id="PTHR12110">
    <property type="entry name" value="HYDROXYPYRUVATE ISOMERASE"/>
    <property type="match status" value="1"/>
</dbReference>
<evidence type="ECO:0000256" key="1">
    <source>
        <dbReference type="SAM" id="SignalP"/>
    </source>
</evidence>
<keyword evidence="1" id="KW-0732">Signal</keyword>
<organism evidence="3 4">
    <name type="scientific">Chitinophaga horti</name>
    <dbReference type="NCBI Taxonomy" id="2920382"/>
    <lineage>
        <taxon>Bacteria</taxon>
        <taxon>Pseudomonadati</taxon>
        <taxon>Bacteroidota</taxon>
        <taxon>Chitinophagia</taxon>
        <taxon>Chitinophagales</taxon>
        <taxon>Chitinophagaceae</taxon>
        <taxon>Chitinophaga</taxon>
    </lineage>
</organism>
<dbReference type="InterPro" id="IPR013022">
    <property type="entry name" value="Xyl_isomerase-like_TIM-brl"/>
</dbReference>
<proteinExistence type="predicted"/>
<dbReference type="InterPro" id="IPR036237">
    <property type="entry name" value="Xyl_isomerase-like_sf"/>
</dbReference>
<dbReference type="Gene3D" id="3.20.20.150">
    <property type="entry name" value="Divalent-metal-dependent TIM barrel enzymes"/>
    <property type="match status" value="1"/>
</dbReference>
<keyword evidence="4" id="KW-1185">Reference proteome</keyword>
<protein>
    <submittedName>
        <fullName evidence="3">TIM barrel protein</fullName>
    </submittedName>
</protein>
<dbReference type="InterPro" id="IPR050312">
    <property type="entry name" value="IolE/XylAMocC-like"/>
</dbReference>
<dbReference type="RefSeq" id="WP_264279673.1">
    <property type="nucleotide sequence ID" value="NZ_CP107006.1"/>
</dbReference>
<sequence>MTTISRRSFLATAGVAASALLLPSFASAGSGKRAKKVGIQLWSLRDVLPGNVKGTIADVAKAGFSQVETFGYSIQDKYWGLSPKELKATLSANGLTAPSGHYGLGSFLFDGKTEEVKSAIEAANILGSEYITVPYLVDSLRSNADDYKKIAEKINIAAELAAKSGLRVAYHNHDFEFQKHGDVTGYDILLKDTDRKLVDFELDLYWVVRAGHDPIQMFKDHPGRFTMWHVKDMDKANPDFNAVIGQGKIDFKTIFKSAKLSGMKHFFVEHESNYIPNPLESVRQSCAYIKKNLI</sequence>
<name>A0ABY6IVE9_9BACT</name>
<dbReference type="PROSITE" id="PS51318">
    <property type="entry name" value="TAT"/>
    <property type="match status" value="1"/>
</dbReference>
<evidence type="ECO:0000313" key="3">
    <source>
        <dbReference type="EMBL" id="UYQ91198.1"/>
    </source>
</evidence>
<reference evidence="3" key="1">
    <citation type="submission" date="2022-10" db="EMBL/GenBank/DDBJ databases">
        <title>Chitinophaga sp. nov., isolated from soil.</title>
        <authorList>
            <person name="Jeon C.O."/>
        </authorList>
    </citation>
    <scope>NUCLEOTIDE SEQUENCE</scope>
    <source>
        <strain evidence="3">R8</strain>
    </source>
</reference>
<feature type="domain" description="Xylose isomerase-like TIM barrel" evidence="2">
    <location>
        <begin position="57"/>
        <end position="291"/>
    </location>
</feature>
<feature type="signal peptide" evidence="1">
    <location>
        <begin position="1"/>
        <end position="28"/>
    </location>
</feature>
<dbReference type="Pfam" id="PF01261">
    <property type="entry name" value="AP_endonuc_2"/>
    <property type="match status" value="1"/>
</dbReference>